<evidence type="ECO:0000259" key="2">
    <source>
        <dbReference type="Pfam" id="PF06863"/>
    </source>
</evidence>
<evidence type="ECO:0000313" key="4">
    <source>
        <dbReference type="Proteomes" id="UP000325743"/>
    </source>
</evidence>
<dbReference type="EMBL" id="CP032518">
    <property type="protein sequence ID" value="QEZ43394.1"/>
    <property type="molecule type" value="Genomic_DNA"/>
</dbReference>
<dbReference type="SUPFAM" id="SSF160935">
    <property type="entry name" value="VPA0735-like"/>
    <property type="match status" value="1"/>
</dbReference>
<dbReference type="Pfam" id="PF06863">
    <property type="entry name" value="DUF1254"/>
    <property type="match status" value="1"/>
</dbReference>
<dbReference type="Pfam" id="PF06742">
    <property type="entry name" value="DUF1214"/>
    <property type="match status" value="1"/>
</dbReference>
<evidence type="ECO:0000313" key="3">
    <source>
        <dbReference type="EMBL" id="QEZ43394.1"/>
    </source>
</evidence>
<dbReference type="Proteomes" id="UP000325743">
    <property type="component" value="Chromosome 1"/>
</dbReference>
<protein>
    <submittedName>
        <fullName evidence="3">DUF1254 domain-containing protein</fullName>
    </submittedName>
</protein>
<feature type="domain" description="DUF1214" evidence="1">
    <location>
        <begin position="317"/>
        <end position="427"/>
    </location>
</feature>
<name>A0A5P3VAJ4_9BURK</name>
<dbReference type="Gene3D" id="2.60.120.600">
    <property type="entry name" value="Domain of unknown function DUF1214, C-terminal domain"/>
    <property type="match status" value="1"/>
</dbReference>
<dbReference type="PANTHER" id="PTHR36509:SF2">
    <property type="entry name" value="BLL3101 PROTEIN"/>
    <property type="match status" value="1"/>
</dbReference>
<gene>
    <name evidence="3" type="ORF">D2917_03530</name>
</gene>
<dbReference type="RefSeq" id="WP_151069586.1">
    <property type="nucleotide sequence ID" value="NZ_CP032518.1"/>
</dbReference>
<dbReference type="Gene3D" id="2.60.40.1610">
    <property type="entry name" value="Domain of unknown function DUF1254"/>
    <property type="match status" value="1"/>
</dbReference>
<dbReference type="AlphaFoldDB" id="A0A5P3VAJ4"/>
<feature type="domain" description="DUF1254" evidence="2">
    <location>
        <begin position="60"/>
        <end position="191"/>
    </location>
</feature>
<proteinExistence type="predicted"/>
<reference evidence="3 4" key="1">
    <citation type="submission" date="2018-09" db="EMBL/GenBank/DDBJ databases">
        <title>Complete genome sequence of Cupriavidus oxalaticus T2, a bacterium capable of phenol tolerance and degradation.</title>
        <authorList>
            <person name="Yan J."/>
        </authorList>
    </citation>
    <scope>NUCLEOTIDE SEQUENCE [LARGE SCALE GENOMIC DNA]</scope>
    <source>
        <strain evidence="3 4">T2</strain>
    </source>
</reference>
<dbReference type="InterPro" id="IPR010679">
    <property type="entry name" value="DUF1254"/>
</dbReference>
<dbReference type="PANTHER" id="PTHR36509">
    <property type="entry name" value="BLL3101 PROTEIN"/>
    <property type="match status" value="1"/>
</dbReference>
<dbReference type="InterPro" id="IPR010621">
    <property type="entry name" value="DUF1214"/>
</dbReference>
<evidence type="ECO:0000259" key="1">
    <source>
        <dbReference type="Pfam" id="PF06742"/>
    </source>
</evidence>
<dbReference type="InterPro" id="IPR037050">
    <property type="entry name" value="DUF1254_sf"/>
</dbReference>
<accession>A0A5P3VAJ4</accession>
<sequence>MNHPAPQFFAAPVYSSSQEALVAAAAIPLAIYGYPLVETIRTCKVQTAVSEATGYGRAPVNTLSASERQWTHEDRDVVTPANDLLYFCGWANLADGPVTLRVPPLPQCDPQRDRYYVVELLDAYTNNFENLGPRNVPAAGGTVTLAGPGQRAEGKHVVACPTSLVWLLGRVLVQGPDDLAAAHAFESGFALDAPGKAMPQCVRDWRDTGNEALDFFQNLFNALREYPPTERELGAFTLLRKAGLKLEGEIDVTALRAEVRAGLESAYRQAMQLIEAHTRSQGRKSWGYSLKLGVYGDDWLQRACTAMKGLGALRADEAIYAMADFDADGEPLQGAHAYELRFPPGLLPPAQAFWSVSLYGEDRFFSANEIGRYAVGDRTPGLRMEADGSLVIPISHRRPEQANQQADNWLPAPAGPFYLILRLYHPAPAFIAGEYRIPPVRRIA</sequence>
<dbReference type="InterPro" id="IPR037049">
    <property type="entry name" value="DUF1214_C_sf"/>
</dbReference>
<organism evidence="3 4">
    <name type="scientific">Cupriavidus oxalaticus</name>
    <dbReference type="NCBI Taxonomy" id="96344"/>
    <lineage>
        <taxon>Bacteria</taxon>
        <taxon>Pseudomonadati</taxon>
        <taxon>Pseudomonadota</taxon>
        <taxon>Betaproteobacteria</taxon>
        <taxon>Burkholderiales</taxon>
        <taxon>Burkholderiaceae</taxon>
        <taxon>Cupriavidus</taxon>
    </lineage>
</organism>